<dbReference type="EMBL" id="VYKJ01000001">
    <property type="protein sequence ID" value="KAA9002575.1"/>
    <property type="molecule type" value="Genomic_DNA"/>
</dbReference>
<evidence type="ECO:0000313" key="3">
    <source>
        <dbReference type="EMBL" id="KAA9003137.1"/>
    </source>
</evidence>
<organism evidence="2 4">
    <name type="scientific">Affinibrenneria salicis</name>
    <dbReference type="NCBI Taxonomy" id="2590031"/>
    <lineage>
        <taxon>Bacteria</taxon>
        <taxon>Pseudomonadati</taxon>
        <taxon>Pseudomonadota</taxon>
        <taxon>Gammaproteobacteria</taxon>
        <taxon>Enterobacterales</taxon>
        <taxon>Pectobacteriaceae</taxon>
        <taxon>Affinibrenneria</taxon>
    </lineage>
</organism>
<feature type="chain" id="PRO_5044097382" evidence="1">
    <location>
        <begin position="26"/>
        <end position="167"/>
    </location>
</feature>
<comment type="caution">
    <text evidence="2">The sequence shown here is derived from an EMBL/GenBank/DDBJ whole genome shotgun (WGS) entry which is preliminary data.</text>
</comment>
<dbReference type="AlphaFoldDB" id="A0A5J5G7G3"/>
<proteinExistence type="predicted"/>
<evidence type="ECO:0000313" key="2">
    <source>
        <dbReference type="EMBL" id="KAA9002575.1"/>
    </source>
</evidence>
<dbReference type="Proteomes" id="UP000335415">
    <property type="component" value="Unassembled WGS sequence"/>
</dbReference>
<evidence type="ECO:0000313" key="4">
    <source>
        <dbReference type="Proteomes" id="UP000335415"/>
    </source>
</evidence>
<protein>
    <submittedName>
        <fullName evidence="2">Uncharacterized protein</fullName>
    </submittedName>
</protein>
<reference evidence="2 4" key="1">
    <citation type="submission" date="2019-09" db="EMBL/GenBank/DDBJ databases">
        <authorList>
            <person name="Li Y."/>
        </authorList>
    </citation>
    <scope>NUCLEOTIDE SEQUENCE [LARGE SCALE GENOMIC DNA]</scope>
    <source>
        <strain evidence="2 4">L3-3HA</strain>
    </source>
</reference>
<feature type="signal peptide" evidence="1">
    <location>
        <begin position="1"/>
        <end position="25"/>
    </location>
</feature>
<name>A0A5J5G7G3_9GAMM</name>
<keyword evidence="4" id="KW-1185">Reference proteome</keyword>
<sequence length="167" mass="18531">MLRTPLKPGLMVISMLLFMLAPAVAMSPFADKNIEIKAENAMFRGVDELEPDGKLILTVETVRTDREVTSAIKRSPSLLSGYADPVVVTGYVVTPADERLRHHKVRIRLPEQEWARIAAKAQDIIGIGIIDTDNGPGLLCLENLSSLDEKGEQAWLHGTACRKRWDK</sequence>
<dbReference type="OrthoDB" id="9857177at2"/>
<evidence type="ECO:0000256" key="1">
    <source>
        <dbReference type="SAM" id="SignalP"/>
    </source>
</evidence>
<dbReference type="EMBL" id="VYKJ01000001">
    <property type="protein sequence ID" value="KAA9003137.1"/>
    <property type="molecule type" value="Genomic_DNA"/>
</dbReference>
<gene>
    <name evidence="2" type="ORF">FJU30_00820</name>
    <name evidence="3" type="ORF">FJU30_03945</name>
</gene>
<keyword evidence="1" id="KW-0732">Signal</keyword>
<accession>A0A5J5G7G3</accession>
<dbReference type="RefSeq" id="WP_150433546.1">
    <property type="nucleotide sequence ID" value="NZ_VYKJ01000001.1"/>
</dbReference>